<dbReference type="Gene3D" id="3.40.630.30">
    <property type="match status" value="1"/>
</dbReference>
<dbReference type="CDD" id="cd04301">
    <property type="entry name" value="NAT_SF"/>
    <property type="match status" value="1"/>
</dbReference>
<keyword evidence="1" id="KW-0378">Hydrolase</keyword>
<dbReference type="EMBL" id="JOWA01000108">
    <property type="protein sequence ID" value="KEZ41732.1"/>
    <property type="molecule type" value="Genomic_DNA"/>
</dbReference>
<dbReference type="KEGG" id="sapo:SAPIO_CDS6925"/>
<dbReference type="InterPro" id="IPR013094">
    <property type="entry name" value="AB_hydrolase_3"/>
</dbReference>
<evidence type="ECO:0000256" key="1">
    <source>
        <dbReference type="ARBA" id="ARBA00022801"/>
    </source>
</evidence>
<dbReference type="SUPFAM" id="SSF55729">
    <property type="entry name" value="Acyl-CoA N-acyltransferases (Nat)"/>
    <property type="match status" value="1"/>
</dbReference>
<dbReference type="Pfam" id="PF00583">
    <property type="entry name" value="Acetyltransf_1"/>
    <property type="match status" value="1"/>
</dbReference>
<dbReference type="VEuPathDB" id="FungiDB:SAPIO_CDS6925"/>
<feature type="domain" description="N-acetyltransferase" evidence="3">
    <location>
        <begin position="379"/>
        <end position="549"/>
    </location>
</feature>
<evidence type="ECO:0000256" key="2">
    <source>
        <dbReference type="SAM" id="MobiDB-lite"/>
    </source>
</evidence>
<name>A0A084G320_PSEDA</name>
<dbReference type="PANTHER" id="PTHR48081:SF8">
    <property type="entry name" value="ALPHA_BETA HYDROLASE FOLD-3 DOMAIN-CONTAINING PROTEIN-RELATED"/>
    <property type="match status" value="1"/>
</dbReference>
<dbReference type="OMA" id="WYLASAH"/>
<accession>A0A084G320</accession>
<evidence type="ECO:0000313" key="4">
    <source>
        <dbReference type="EMBL" id="KEZ41732.1"/>
    </source>
</evidence>
<dbReference type="Proteomes" id="UP000028545">
    <property type="component" value="Unassembled WGS sequence"/>
</dbReference>
<dbReference type="SUPFAM" id="SSF53474">
    <property type="entry name" value="alpha/beta-Hydrolases"/>
    <property type="match status" value="1"/>
</dbReference>
<dbReference type="PROSITE" id="PS51186">
    <property type="entry name" value="GNAT"/>
    <property type="match status" value="1"/>
</dbReference>
<dbReference type="HOGENOM" id="CLU_496208_0_0_1"/>
<dbReference type="AlphaFoldDB" id="A0A084G320"/>
<dbReference type="InterPro" id="IPR016181">
    <property type="entry name" value="Acyl_CoA_acyltransferase"/>
</dbReference>
<dbReference type="InterPro" id="IPR029058">
    <property type="entry name" value="AB_hydrolase_fold"/>
</dbReference>
<reference evidence="4 5" key="1">
    <citation type="journal article" date="2014" name="Genome Announc.">
        <title>Draft genome sequence of the pathogenic fungus Scedosporium apiospermum.</title>
        <authorList>
            <person name="Vandeputte P."/>
            <person name="Ghamrawi S."/>
            <person name="Rechenmann M."/>
            <person name="Iltis A."/>
            <person name="Giraud S."/>
            <person name="Fleury M."/>
            <person name="Thornton C."/>
            <person name="Delhaes L."/>
            <person name="Meyer W."/>
            <person name="Papon N."/>
            <person name="Bouchara J.P."/>
        </authorList>
    </citation>
    <scope>NUCLEOTIDE SEQUENCE [LARGE SCALE GENOMIC DNA]</scope>
    <source>
        <strain evidence="4 5">IHEM 14462</strain>
    </source>
</reference>
<comment type="caution">
    <text evidence="4">The sequence shown here is derived from an EMBL/GenBank/DDBJ whole genome shotgun (WGS) entry which is preliminary data.</text>
</comment>
<dbReference type="GO" id="GO:0016787">
    <property type="term" value="F:hydrolase activity"/>
    <property type="evidence" value="ECO:0007669"/>
    <property type="project" value="UniProtKB-KW"/>
</dbReference>
<evidence type="ECO:0000259" key="3">
    <source>
        <dbReference type="PROSITE" id="PS51186"/>
    </source>
</evidence>
<dbReference type="Pfam" id="PF07859">
    <property type="entry name" value="Abhydrolase_3"/>
    <property type="match status" value="1"/>
</dbReference>
<sequence length="549" mass="60229">MGGTWTPESPPCSVPVESKEMRVVLHFHGGAYILGNGRDGDTGFLAQNYIKHGRFTHVFTPQYRLATGPHGRFPAALQDSLSAYLHLVNTLKISPQQIVVGGDSAGGNIVMALLRYIFHHGEELAIPWPAAVLLWSPWTSIATSTDASAMRASPNYATDYIPENFPLWGVHGLTGGGRISPDDPYLSPGDGHGFKSPAPIWVNTGRLEALHSANGDFVETFKKAGTEIEWDVDENCPHDIGLMGRRFKFATSWKWMRMKAVVGGVDLRDGGIEDDFEACFDVNLKTTISASYSEVSENRSIGSRYMSGYILAGPSWYLASAHLDPQLAVNLISRKYAKHLKLDFEEMRNTTPVASGGEPQVEGSEPTSDVRPPMSKQTHTVRKATLSDAPEIASLGAEVFRKTFGHSAPEADVQNYIDENYSVEGVTAHLQHSSRETLVAVDAEGRVKGYATLTKGTSEPCVDDVPDKAELQRLYVDASALGMGIGGLLERAVEDLAREGGFRHLWLGVWEENHVAKRAYEKWGYKRVGEHTFYLGSDAQTDYVMLKAL</sequence>
<dbReference type="InterPro" id="IPR050300">
    <property type="entry name" value="GDXG_lipolytic_enzyme"/>
</dbReference>
<keyword evidence="5" id="KW-1185">Reference proteome</keyword>
<proteinExistence type="predicted"/>
<dbReference type="Gene3D" id="3.40.50.1820">
    <property type="entry name" value="alpha/beta hydrolase"/>
    <property type="match status" value="1"/>
</dbReference>
<dbReference type="PANTHER" id="PTHR48081">
    <property type="entry name" value="AB HYDROLASE SUPERFAMILY PROTEIN C4A8.06C"/>
    <property type="match status" value="1"/>
</dbReference>
<dbReference type="OrthoDB" id="9975416at2759"/>
<gene>
    <name evidence="4" type="ORF">SAPIO_CDS6925</name>
</gene>
<feature type="region of interest" description="Disordered" evidence="2">
    <location>
        <begin position="348"/>
        <end position="379"/>
    </location>
</feature>
<protein>
    <recommendedName>
        <fullName evidence="3">N-acetyltransferase domain-containing protein</fullName>
    </recommendedName>
</protein>
<dbReference type="GeneID" id="27725997"/>
<organism evidence="4 5">
    <name type="scientific">Pseudallescheria apiosperma</name>
    <name type="common">Scedosporium apiospermum</name>
    <dbReference type="NCBI Taxonomy" id="563466"/>
    <lineage>
        <taxon>Eukaryota</taxon>
        <taxon>Fungi</taxon>
        <taxon>Dikarya</taxon>
        <taxon>Ascomycota</taxon>
        <taxon>Pezizomycotina</taxon>
        <taxon>Sordariomycetes</taxon>
        <taxon>Hypocreomycetidae</taxon>
        <taxon>Microascales</taxon>
        <taxon>Microascaceae</taxon>
        <taxon>Scedosporium</taxon>
    </lineage>
</organism>
<evidence type="ECO:0000313" key="5">
    <source>
        <dbReference type="Proteomes" id="UP000028545"/>
    </source>
</evidence>
<dbReference type="GO" id="GO:0016747">
    <property type="term" value="F:acyltransferase activity, transferring groups other than amino-acyl groups"/>
    <property type="evidence" value="ECO:0007669"/>
    <property type="project" value="InterPro"/>
</dbReference>
<dbReference type="RefSeq" id="XP_016641531.1">
    <property type="nucleotide sequence ID" value="XM_016788894.1"/>
</dbReference>
<dbReference type="InterPro" id="IPR000182">
    <property type="entry name" value="GNAT_dom"/>
</dbReference>